<evidence type="ECO:0000313" key="2">
    <source>
        <dbReference type="EMBL" id="KGA15655.1"/>
    </source>
</evidence>
<proteinExistence type="predicted"/>
<sequence>MARMHPMAQPIRPSTVLPAIRTAFTVATADGINLVGEVSAPTQTGPSPMLLTLHPNPTGGGMMDSHIFKKAANRLPDMAGITVVRFNTRGTSSEAGTSSGTYDNGDSEKFDVEAMVAYCFNELKANELWVCGWSFGTDLALRYARDPGIKGLILLSPPLKYSQESDLDFWVSDPRVITAIIPEFDDYLVPAEARKRFAKIEHINLIAVDGGKHLWVGEPSVHRILTEITQLVAPGRLPLTQEIAD</sequence>
<dbReference type="Gene3D" id="3.40.50.1820">
    <property type="entry name" value="alpha/beta hydrolase"/>
    <property type="match status" value="1"/>
</dbReference>
<evidence type="ECO:0000259" key="1">
    <source>
        <dbReference type="Pfam" id="PF00561"/>
    </source>
</evidence>
<dbReference type="InterPro" id="IPR000073">
    <property type="entry name" value="AB_hydrolase_1"/>
</dbReference>
<dbReference type="Pfam" id="PF00561">
    <property type="entry name" value="Abhydrolase_1"/>
    <property type="match status" value="1"/>
</dbReference>
<dbReference type="InterPro" id="IPR029058">
    <property type="entry name" value="AB_hydrolase_fold"/>
</dbReference>
<name>A0A094PV57_9ZZZZ</name>
<feature type="domain" description="AB hydrolase-1" evidence="1">
    <location>
        <begin position="60"/>
        <end position="171"/>
    </location>
</feature>
<accession>A0A094PV57</accession>
<dbReference type="EMBL" id="JNSK01000088">
    <property type="protein sequence ID" value="KGA15655.1"/>
    <property type="molecule type" value="Genomic_DNA"/>
</dbReference>
<dbReference type="AlphaFoldDB" id="A0A094PV57"/>
<comment type="caution">
    <text evidence="2">The sequence shown here is derived from an EMBL/GenBank/DDBJ whole genome shotgun (WGS) entry which is preliminary data.</text>
</comment>
<protein>
    <recommendedName>
        <fullName evidence="1">AB hydrolase-1 domain-containing protein</fullName>
    </recommendedName>
</protein>
<gene>
    <name evidence="2" type="ORF">GM50_16635</name>
</gene>
<dbReference type="PANTHER" id="PTHR42103">
    <property type="entry name" value="ALPHA/BETA-HYDROLASES SUPERFAMILY PROTEIN"/>
    <property type="match status" value="1"/>
</dbReference>
<dbReference type="SUPFAM" id="SSF53474">
    <property type="entry name" value="alpha/beta-Hydrolases"/>
    <property type="match status" value="1"/>
</dbReference>
<reference evidence="2" key="1">
    <citation type="submission" date="2014-05" db="EMBL/GenBank/DDBJ databases">
        <title>Key roles for freshwater Actinobacteria revealed by deep metagenomic sequencing.</title>
        <authorList>
            <person name="Ghai R."/>
            <person name="Mizuno C.M."/>
            <person name="Picazo A."/>
            <person name="Camacho A."/>
            <person name="Rodriguez-Valera F."/>
        </authorList>
    </citation>
    <scope>NUCLEOTIDE SEQUENCE</scope>
</reference>
<dbReference type="PANTHER" id="PTHR42103:SF2">
    <property type="entry name" value="AB HYDROLASE-1 DOMAIN-CONTAINING PROTEIN"/>
    <property type="match status" value="1"/>
</dbReference>
<organism evidence="2">
    <name type="scientific">freshwater metagenome</name>
    <dbReference type="NCBI Taxonomy" id="449393"/>
    <lineage>
        <taxon>unclassified sequences</taxon>
        <taxon>metagenomes</taxon>
        <taxon>ecological metagenomes</taxon>
    </lineage>
</organism>